<name>A0A081DDL0_NONUL</name>
<accession>A0A081DDL0</accession>
<reference evidence="2 3" key="1">
    <citation type="journal article" date="2014" name="Genome Announc.">
        <title>Draft Genome Sequences of Marine Flavobacterium Nonlabens Strains NR17, NR24, NR27, NR32, NR33, and Ara13.</title>
        <authorList>
            <person name="Nakanishi M."/>
            <person name="Meirelles P."/>
            <person name="Suzuki R."/>
            <person name="Takatani N."/>
            <person name="Mino S."/>
            <person name="Suda W."/>
            <person name="Oshima K."/>
            <person name="Hattori M."/>
            <person name="Ohkuma M."/>
            <person name="Hosokawa M."/>
            <person name="Miyashita K."/>
            <person name="Thompson F.L."/>
            <person name="Niwa A."/>
            <person name="Sawabe T."/>
            <person name="Sawabe T."/>
        </authorList>
    </citation>
    <scope>NUCLEOTIDE SEQUENCE [LARGE SCALE GENOMIC DNA]</scope>
    <source>
        <strain evidence="3">JCM19296</strain>
    </source>
</reference>
<feature type="transmembrane region" description="Helical" evidence="1">
    <location>
        <begin position="127"/>
        <end position="148"/>
    </location>
</feature>
<keyword evidence="1" id="KW-0472">Membrane</keyword>
<evidence type="ECO:0000313" key="2">
    <source>
        <dbReference type="EMBL" id="GAK77006.1"/>
    </source>
</evidence>
<evidence type="ECO:0008006" key="4">
    <source>
        <dbReference type="Google" id="ProtNLM"/>
    </source>
</evidence>
<protein>
    <recommendedName>
        <fullName evidence="4">DUF3667 domain-containing protein</fullName>
    </recommendedName>
</protein>
<dbReference type="InterPro" id="IPR022134">
    <property type="entry name" value="DUF3667"/>
</dbReference>
<feature type="transmembrane region" description="Helical" evidence="1">
    <location>
        <begin position="76"/>
        <end position="96"/>
    </location>
</feature>
<evidence type="ECO:0000256" key="1">
    <source>
        <dbReference type="SAM" id="Phobius"/>
    </source>
</evidence>
<dbReference type="EMBL" id="BBLG01000006">
    <property type="protein sequence ID" value="GAK77006.1"/>
    <property type="molecule type" value="Genomic_DNA"/>
</dbReference>
<feature type="transmembrane region" description="Helical" evidence="1">
    <location>
        <begin position="160"/>
        <end position="180"/>
    </location>
</feature>
<sequence length="266" mass="31232">MKTCKNCTTRYSSKFNYCPHCGAQWLDYRLTPRKITAEFTERYLGTENVFIKTCVTLFRYPEDVINGYITGQRKKYVNVINFFFISLTLFGIHIFVLKNFYPELLGFDTVSSNEKNAEEHLSYFYDYMGLLTSLFIPFYALTGWVTFYKKSYNFVEHLVLFGYVFGLINLITVLLTPVIIITSLNYFQMSSVLSIFSFILIGWYYKRIFKLSFWKTVWKTFLMTILYFIVQSIITLIIGMIIIAGIVIFYPDLLEGLNIKLNGTQL</sequence>
<feature type="transmembrane region" description="Helical" evidence="1">
    <location>
        <begin position="225"/>
        <end position="250"/>
    </location>
</feature>
<proteinExistence type="predicted"/>
<dbReference type="Proteomes" id="UP000028980">
    <property type="component" value="Unassembled WGS sequence"/>
</dbReference>
<keyword evidence="1" id="KW-1133">Transmembrane helix</keyword>
<dbReference type="AlphaFoldDB" id="A0A081DDL0"/>
<keyword evidence="1" id="KW-0812">Transmembrane</keyword>
<gene>
    <name evidence="2" type="ORF">JCM19296_2610</name>
</gene>
<evidence type="ECO:0000313" key="3">
    <source>
        <dbReference type="Proteomes" id="UP000028980"/>
    </source>
</evidence>
<dbReference type="Pfam" id="PF12412">
    <property type="entry name" value="DUF3667"/>
    <property type="match status" value="1"/>
</dbReference>
<comment type="caution">
    <text evidence="2">The sequence shown here is derived from an EMBL/GenBank/DDBJ whole genome shotgun (WGS) entry which is preliminary data.</text>
</comment>
<organism evidence="2 3">
    <name type="scientific">Nonlabens ulvanivorans</name>
    <name type="common">Persicivirga ulvanivorans</name>
    <dbReference type="NCBI Taxonomy" id="906888"/>
    <lineage>
        <taxon>Bacteria</taxon>
        <taxon>Pseudomonadati</taxon>
        <taxon>Bacteroidota</taxon>
        <taxon>Flavobacteriia</taxon>
        <taxon>Flavobacteriales</taxon>
        <taxon>Flavobacteriaceae</taxon>
        <taxon>Nonlabens</taxon>
    </lineage>
</organism>
<feature type="transmembrane region" description="Helical" evidence="1">
    <location>
        <begin position="186"/>
        <end position="205"/>
    </location>
</feature>